<accession>A0A9K3ICQ5</accession>
<reference evidence="1" key="2">
    <citation type="submission" date="2020-06" db="EMBL/GenBank/DDBJ databases">
        <title>Helianthus annuus Genome sequencing and assembly Release 2.</title>
        <authorList>
            <person name="Gouzy J."/>
            <person name="Langlade N."/>
            <person name="Munos S."/>
        </authorList>
    </citation>
    <scope>NUCLEOTIDE SEQUENCE</scope>
    <source>
        <tissue evidence="1">Leaves</tissue>
    </source>
</reference>
<evidence type="ECO:0000313" key="1">
    <source>
        <dbReference type="EMBL" id="KAF5794418.1"/>
    </source>
</evidence>
<dbReference type="Gramene" id="mRNA:HanXRQr2_Chr08g0327861">
    <property type="protein sequence ID" value="CDS:HanXRQr2_Chr08g0327861.1"/>
    <property type="gene ID" value="HanXRQr2_Chr08g0327861"/>
</dbReference>
<reference evidence="1" key="1">
    <citation type="journal article" date="2017" name="Nature">
        <title>The sunflower genome provides insights into oil metabolism, flowering and Asterid evolution.</title>
        <authorList>
            <person name="Badouin H."/>
            <person name="Gouzy J."/>
            <person name="Grassa C.J."/>
            <person name="Murat F."/>
            <person name="Staton S.E."/>
            <person name="Cottret L."/>
            <person name="Lelandais-Briere C."/>
            <person name="Owens G.L."/>
            <person name="Carrere S."/>
            <person name="Mayjonade B."/>
            <person name="Legrand L."/>
            <person name="Gill N."/>
            <person name="Kane N.C."/>
            <person name="Bowers J.E."/>
            <person name="Hubner S."/>
            <person name="Bellec A."/>
            <person name="Berard A."/>
            <person name="Berges H."/>
            <person name="Blanchet N."/>
            <person name="Boniface M.C."/>
            <person name="Brunel D."/>
            <person name="Catrice O."/>
            <person name="Chaidir N."/>
            <person name="Claudel C."/>
            <person name="Donnadieu C."/>
            <person name="Faraut T."/>
            <person name="Fievet G."/>
            <person name="Helmstetter N."/>
            <person name="King M."/>
            <person name="Knapp S.J."/>
            <person name="Lai Z."/>
            <person name="Le Paslier M.C."/>
            <person name="Lippi Y."/>
            <person name="Lorenzon L."/>
            <person name="Mandel J.R."/>
            <person name="Marage G."/>
            <person name="Marchand G."/>
            <person name="Marquand E."/>
            <person name="Bret-Mestries E."/>
            <person name="Morien E."/>
            <person name="Nambeesan S."/>
            <person name="Nguyen T."/>
            <person name="Pegot-Espagnet P."/>
            <person name="Pouilly N."/>
            <person name="Raftis F."/>
            <person name="Sallet E."/>
            <person name="Schiex T."/>
            <person name="Thomas J."/>
            <person name="Vandecasteele C."/>
            <person name="Vares D."/>
            <person name="Vear F."/>
            <person name="Vautrin S."/>
            <person name="Crespi M."/>
            <person name="Mangin B."/>
            <person name="Burke J.M."/>
            <person name="Salse J."/>
            <person name="Munos S."/>
            <person name="Vincourt P."/>
            <person name="Rieseberg L.H."/>
            <person name="Langlade N.B."/>
        </authorList>
    </citation>
    <scope>NUCLEOTIDE SEQUENCE</scope>
    <source>
        <tissue evidence="1">Leaves</tissue>
    </source>
</reference>
<dbReference type="Proteomes" id="UP000215914">
    <property type="component" value="Unassembled WGS sequence"/>
</dbReference>
<evidence type="ECO:0008006" key="3">
    <source>
        <dbReference type="Google" id="ProtNLM"/>
    </source>
</evidence>
<dbReference type="EMBL" id="MNCJ02000323">
    <property type="protein sequence ID" value="KAF5794418.1"/>
    <property type="molecule type" value="Genomic_DNA"/>
</dbReference>
<comment type="caution">
    <text evidence="1">The sequence shown here is derived from an EMBL/GenBank/DDBJ whole genome shotgun (WGS) entry which is preliminary data.</text>
</comment>
<proteinExistence type="predicted"/>
<organism evidence="1 2">
    <name type="scientific">Helianthus annuus</name>
    <name type="common">Common sunflower</name>
    <dbReference type="NCBI Taxonomy" id="4232"/>
    <lineage>
        <taxon>Eukaryota</taxon>
        <taxon>Viridiplantae</taxon>
        <taxon>Streptophyta</taxon>
        <taxon>Embryophyta</taxon>
        <taxon>Tracheophyta</taxon>
        <taxon>Spermatophyta</taxon>
        <taxon>Magnoliopsida</taxon>
        <taxon>eudicotyledons</taxon>
        <taxon>Gunneridae</taxon>
        <taxon>Pentapetalae</taxon>
        <taxon>asterids</taxon>
        <taxon>campanulids</taxon>
        <taxon>Asterales</taxon>
        <taxon>Asteraceae</taxon>
        <taxon>Asteroideae</taxon>
        <taxon>Heliantheae alliance</taxon>
        <taxon>Heliantheae</taxon>
        <taxon>Helianthus</taxon>
    </lineage>
</organism>
<dbReference type="AlphaFoldDB" id="A0A9K3ICQ5"/>
<evidence type="ECO:0000313" key="2">
    <source>
        <dbReference type="Proteomes" id="UP000215914"/>
    </source>
</evidence>
<gene>
    <name evidence="1" type="ORF">HanXRQr2_Chr08g0327861</name>
</gene>
<keyword evidence="2" id="KW-1185">Reference proteome</keyword>
<protein>
    <recommendedName>
        <fullName evidence="3">Retrotransposon gag domain-containing protein</fullName>
    </recommendedName>
</protein>
<name>A0A9K3ICQ5_HELAN</name>
<sequence length="164" mass="18751">MPSNNSISKRIARRRVKRSTDKRIASLVTKEVVKLIPQIVAQVHSLSNARAAKDSKTEEPQSTFLYKHFKACDPMEFTGEGGVAQLLQWFDSIEVTLRQSGCPDSFRTTCATGVFQSRALDWWTAERNKRGISAAYALSWDELKELMKEEYCPPYEVQKLENEF</sequence>